<proteinExistence type="predicted"/>
<sequence>MSTIKLSKNLVMHNRSKHIDVKLYFLRDMMSHNDINLCSILAQAAYIMKTPLKIELYKKQRNMLGMCKVSKTTHPLAWRTTSIATSESAIFVSSCVILQLASEKYIVVELVGSILIVGCALASASLFVEVSSERAANLANDAGGSDGVGRSVDH</sequence>
<dbReference type="EMBL" id="JARYMX010000001">
    <property type="protein sequence ID" value="KAJ9566143.1"/>
    <property type="molecule type" value="Genomic_DNA"/>
</dbReference>
<evidence type="ECO:0000256" key="1">
    <source>
        <dbReference type="SAM" id="Phobius"/>
    </source>
</evidence>
<name>A0AA38TS87_9ASTR</name>
<keyword evidence="1" id="KW-0472">Membrane</keyword>
<keyword evidence="1" id="KW-1133">Transmembrane helix</keyword>
<keyword evidence="1" id="KW-0812">Transmembrane</keyword>
<gene>
    <name evidence="2" type="ORF">OSB04_002109</name>
</gene>
<reference evidence="2" key="1">
    <citation type="submission" date="2023-03" db="EMBL/GenBank/DDBJ databases">
        <title>Chromosome-scale reference genome and RAD-based genetic map of yellow starthistle (Centaurea solstitialis) reveal putative structural variation and QTLs associated with invader traits.</title>
        <authorList>
            <person name="Reatini B."/>
            <person name="Cang F.A."/>
            <person name="Jiang Q."/>
            <person name="Mckibben M.T.W."/>
            <person name="Barker M.S."/>
            <person name="Rieseberg L.H."/>
            <person name="Dlugosch K.M."/>
        </authorList>
    </citation>
    <scope>NUCLEOTIDE SEQUENCE</scope>
    <source>
        <strain evidence="2">CAN-66</strain>
        <tissue evidence="2">Leaf</tissue>
    </source>
</reference>
<evidence type="ECO:0000313" key="3">
    <source>
        <dbReference type="Proteomes" id="UP001172457"/>
    </source>
</evidence>
<evidence type="ECO:0000313" key="2">
    <source>
        <dbReference type="EMBL" id="KAJ9566143.1"/>
    </source>
</evidence>
<accession>A0AA38TS87</accession>
<protein>
    <submittedName>
        <fullName evidence="2">Uncharacterized protein</fullName>
    </submittedName>
</protein>
<organism evidence="2 3">
    <name type="scientific">Centaurea solstitialis</name>
    <name type="common">yellow star-thistle</name>
    <dbReference type="NCBI Taxonomy" id="347529"/>
    <lineage>
        <taxon>Eukaryota</taxon>
        <taxon>Viridiplantae</taxon>
        <taxon>Streptophyta</taxon>
        <taxon>Embryophyta</taxon>
        <taxon>Tracheophyta</taxon>
        <taxon>Spermatophyta</taxon>
        <taxon>Magnoliopsida</taxon>
        <taxon>eudicotyledons</taxon>
        <taxon>Gunneridae</taxon>
        <taxon>Pentapetalae</taxon>
        <taxon>asterids</taxon>
        <taxon>campanulids</taxon>
        <taxon>Asterales</taxon>
        <taxon>Asteraceae</taxon>
        <taxon>Carduoideae</taxon>
        <taxon>Cardueae</taxon>
        <taxon>Centaureinae</taxon>
        <taxon>Centaurea</taxon>
    </lineage>
</organism>
<feature type="transmembrane region" description="Helical" evidence="1">
    <location>
        <begin position="106"/>
        <end position="128"/>
    </location>
</feature>
<dbReference type="Proteomes" id="UP001172457">
    <property type="component" value="Chromosome 1"/>
</dbReference>
<comment type="caution">
    <text evidence="2">The sequence shown here is derived from an EMBL/GenBank/DDBJ whole genome shotgun (WGS) entry which is preliminary data.</text>
</comment>
<dbReference type="AlphaFoldDB" id="A0AA38TS87"/>
<keyword evidence="3" id="KW-1185">Reference proteome</keyword>